<dbReference type="Pfam" id="PF17921">
    <property type="entry name" value="Integrase_H2C2"/>
    <property type="match status" value="1"/>
</dbReference>
<dbReference type="InterPro" id="IPR041588">
    <property type="entry name" value="Integrase_H2C2"/>
</dbReference>
<evidence type="ECO:0000313" key="2">
    <source>
        <dbReference type="Proteomes" id="UP000189701"/>
    </source>
</evidence>
<dbReference type="PANTHER" id="PTHR48475:SF2">
    <property type="entry name" value="RIBONUCLEASE H"/>
    <property type="match status" value="1"/>
</dbReference>
<organism evidence="2 3">
    <name type="scientific">Nicotiana sylvestris</name>
    <name type="common">Wood tobacco</name>
    <name type="synonym">South American tobacco</name>
    <dbReference type="NCBI Taxonomy" id="4096"/>
    <lineage>
        <taxon>Eukaryota</taxon>
        <taxon>Viridiplantae</taxon>
        <taxon>Streptophyta</taxon>
        <taxon>Embryophyta</taxon>
        <taxon>Tracheophyta</taxon>
        <taxon>Spermatophyta</taxon>
        <taxon>Magnoliopsida</taxon>
        <taxon>eudicotyledons</taxon>
        <taxon>Gunneridae</taxon>
        <taxon>Pentapetalae</taxon>
        <taxon>asterids</taxon>
        <taxon>lamiids</taxon>
        <taxon>Solanales</taxon>
        <taxon>Solanaceae</taxon>
        <taxon>Nicotianoideae</taxon>
        <taxon>Nicotianeae</taxon>
        <taxon>Nicotiana</taxon>
    </lineage>
</organism>
<protein>
    <submittedName>
        <fullName evidence="3">Uncharacterized protein LOC104217081</fullName>
    </submittedName>
</protein>
<dbReference type="Gene3D" id="1.10.340.70">
    <property type="match status" value="1"/>
</dbReference>
<dbReference type="PROSITE" id="PS50878">
    <property type="entry name" value="RT_POL"/>
    <property type="match status" value="1"/>
</dbReference>
<dbReference type="STRING" id="4096.A0A1U7VT32"/>
<dbReference type="InterPro" id="IPR000477">
    <property type="entry name" value="RT_dom"/>
</dbReference>
<sequence>MELYIDDMLVKSQQTGDHIQHLTDTFQILRKFNMKLNPEKYAFGVSSSKFLGFLVSNRDIEVNHAQIKVIEEILDILTSKKEVQRLTGRITALGRFISKSSEKCFKFFSALKKQNQFEWSEECQQEHKNLMAYLLNPPLLAKPKDGEKLLIHLAYGILPEDKKKAQALRQKTARYCLNQGNLCRKMFGGPLARCLGPSQMKYVMREIHEGHCENHAGGRSLVKTIIRAGYYWPKMEEDAEKFVARCDKCQRYAKISTGETLFSLVYGAEALIPVEIGEPSTRYNQATEESNEEEMRVNLDLVEDMRETTLIRMTVQKQVIEWYYNWKACLRYFKIRDYVLNNVFQSTRTANPRKLSPNWEGPYKIHGIARKGAYELEMLDGKILPSNWNVVHLKRYYF</sequence>
<gene>
    <name evidence="3" type="primary">LOC104217081</name>
</gene>
<evidence type="ECO:0000259" key="1">
    <source>
        <dbReference type="PROSITE" id="PS50878"/>
    </source>
</evidence>
<keyword evidence="2" id="KW-1185">Reference proteome</keyword>
<feature type="domain" description="Reverse transcriptase" evidence="1">
    <location>
        <begin position="1"/>
        <end position="55"/>
    </location>
</feature>
<dbReference type="RefSeq" id="XP_009765539.1">
    <property type="nucleotide sequence ID" value="XM_009767237.1"/>
</dbReference>
<dbReference type="SUPFAM" id="SSF56672">
    <property type="entry name" value="DNA/RNA polymerases"/>
    <property type="match status" value="1"/>
</dbReference>
<reference evidence="3" key="2">
    <citation type="submission" date="2025-08" db="UniProtKB">
        <authorList>
            <consortium name="RefSeq"/>
        </authorList>
    </citation>
    <scope>IDENTIFICATION</scope>
    <source>
        <tissue evidence="3">Leaf</tissue>
    </source>
</reference>
<dbReference type="eggNOG" id="KOG0017">
    <property type="taxonomic scope" value="Eukaryota"/>
</dbReference>
<evidence type="ECO:0000313" key="3">
    <source>
        <dbReference type="RefSeq" id="XP_009765539.1"/>
    </source>
</evidence>
<proteinExistence type="predicted"/>
<dbReference type="Proteomes" id="UP000189701">
    <property type="component" value="Unplaced"/>
</dbReference>
<dbReference type="PANTHER" id="PTHR48475">
    <property type="entry name" value="RIBONUCLEASE H"/>
    <property type="match status" value="1"/>
</dbReference>
<dbReference type="Pfam" id="PF00078">
    <property type="entry name" value="RVT_1"/>
    <property type="match status" value="1"/>
</dbReference>
<reference evidence="2" key="1">
    <citation type="journal article" date="2013" name="Genome Biol.">
        <title>Reference genomes and transcriptomes of Nicotiana sylvestris and Nicotiana tomentosiformis.</title>
        <authorList>
            <person name="Sierro N."/>
            <person name="Battey J.N."/>
            <person name="Ouadi S."/>
            <person name="Bovet L."/>
            <person name="Goepfert S."/>
            <person name="Bakaher N."/>
            <person name="Peitsch M.C."/>
            <person name="Ivanov N.V."/>
        </authorList>
    </citation>
    <scope>NUCLEOTIDE SEQUENCE [LARGE SCALE GENOMIC DNA]</scope>
</reference>
<dbReference type="AlphaFoldDB" id="A0A1U7VT32"/>
<dbReference type="InterPro" id="IPR043128">
    <property type="entry name" value="Rev_trsase/Diguanyl_cyclase"/>
</dbReference>
<dbReference type="InterPro" id="IPR043502">
    <property type="entry name" value="DNA/RNA_pol_sf"/>
</dbReference>
<dbReference type="Gene3D" id="3.30.70.270">
    <property type="match status" value="2"/>
</dbReference>
<name>A0A1U7VT32_NICSY</name>
<accession>A0A1U7VT32</accession>